<organism evidence="2 3">
    <name type="scientific">Cuscuta campestris</name>
    <dbReference type="NCBI Taxonomy" id="132261"/>
    <lineage>
        <taxon>Eukaryota</taxon>
        <taxon>Viridiplantae</taxon>
        <taxon>Streptophyta</taxon>
        <taxon>Embryophyta</taxon>
        <taxon>Tracheophyta</taxon>
        <taxon>Spermatophyta</taxon>
        <taxon>Magnoliopsida</taxon>
        <taxon>eudicotyledons</taxon>
        <taxon>Gunneridae</taxon>
        <taxon>Pentapetalae</taxon>
        <taxon>asterids</taxon>
        <taxon>lamiids</taxon>
        <taxon>Solanales</taxon>
        <taxon>Convolvulaceae</taxon>
        <taxon>Cuscuteae</taxon>
        <taxon>Cuscuta</taxon>
        <taxon>Cuscuta subgen. Grammica</taxon>
        <taxon>Cuscuta sect. Cleistogrammica</taxon>
    </lineage>
</organism>
<protein>
    <submittedName>
        <fullName evidence="2">Uncharacterized protein</fullName>
    </submittedName>
</protein>
<name>A0A484MZQ7_9ASTE</name>
<gene>
    <name evidence="2" type="ORF">CCAM_LOCUS36108</name>
</gene>
<proteinExistence type="predicted"/>
<sequence length="69" mass="7681">MMTWHSDPQNASVALTDPPLLTGPPPPPLKWHSLLLLLPLSPSSLDCNSVINNSFLMWKISQSCNHRAY</sequence>
<evidence type="ECO:0000313" key="2">
    <source>
        <dbReference type="EMBL" id="VFQ94332.1"/>
    </source>
</evidence>
<feature type="compositionally biased region" description="Polar residues" evidence="1">
    <location>
        <begin position="1"/>
        <end position="13"/>
    </location>
</feature>
<dbReference type="AlphaFoldDB" id="A0A484MZQ7"/>
<evidence type="ECO:0000313" key="3">
    <source>
        <dbReference type="Proteomes" id="UP000595140"/>
    </source>
</evidence>
<dbReference type="Proteomes" id="UP000595140">
    <property type="component" value="Unassembled WGS sequence"/>
</dbReference>
<reference evidence="2 3" key="1">
    <citation type="submission" date="2018-04" db="EMBL/GenBank/DDBJ databases">
        <authorList>
            <person name="Vogel A."/>
        </authorList>
    </citation>
    <scope>NUCLEOTIDE SEQUENCE [LARGE SCALE GENOMIC DNA]</scope>
</reference>
<accession>A0A484MZQ7</accession>
<keyword evidence="3" id="KW-1185">Reference proteome</keyword>
<dbReference type="EMBL" id="OOIL02005264">
    <property type="protein sequence ID" value="VFQ94332.1"/>
    <property type="molecule type" value="Genomic_DNA"/>
</dbReference>
<evidence type="ECO:0000256" key="1">
    <source>
        <dbReference type="SAM" id="MobiDB-lite"/>
    </source>
</evidence>
<feature type="region of interest" description="Disordered" evidence="1">
    <location>
        <begin position="1"/>
        <end position="21"/>
    </location>
</feature>